<keyword evidence="1" id="KW-1133">Transmembrane helix</keyword>
<gene>
    <name evidence="2" type="ORF">CUJ86_06670</name>
</gene>
<keyword evidence="1" id="KW-0812">Transmembrane</keyword>
<evidence type="ECO:0000256" key="1">
    <source>
        <dbReference type="SAM" id="Phobius"/>
    </source>
</evidence>
<protein>
    <submittedName>
        <fullName evidence="2">Uncharacterized protein</fullName>
    </submittedName>
</protein>
<evidence type="ECO:0000313" key="2">
    <source>
        <dbReference type="EMBL" id="TAJ44958.1"/>
    </source>
</evidence>
<dbReference type="RefSeq" id="WP_130646771.1">
    <property type="nucleotide sequence ID" value="NZ_PGCL01000002.1"/>
</dbReference>
<keyword evidence="1" id="KW-0472">Membrane</keyword>
<dbReference type="AlphaFoldDB" id="A0A483CUG9"/>
<accession>A0A483CUG9</accession>
<organism evidence="2 3">
    <name type="scientific">Methanofollis fontis</name>
    <dbReference type="NCBI Taxonomy" id="2052832"/>
    <lineage>
        <taxon>Archaea</taxon>
        <taxon>Methanobacteriati</taxon>
        <taxon>Methanobacteriota</taxon>
        <taxon>Stenosarchaea group</taxon>
        <taxon>Methanomicrobia</taxon>
        <taxon>Methanomicrobiales</taxon>
        <taxon>Methanomicrobiaceae</taxon>
        <taxon>Methanofollis</taxon>
    </lineage>
</organism>
<evidence type="ECO:0000313" key="3">
    <source>
        <dbReference type="Proteomes" id="UP000292580"/>
    </source>
</evidence>
<keyword evidence="3" id="KW-1185">Reference proteome</keyword>
<reference evidence="2 3" key="1">
    <citation type="submission" date="2017-11" db="EMBL/GenBank/DDBJ databases">
        <title>Isolation and Characterization of Methanofollis Species from Methane Seep Offshore SW Taiwan.</title>
        <authorList>
            <person name="Teng N.-H."/>
            <person name="Lai M.-C."/>
            <person name="Chen S.-C."/>
        </authorList>
    </citation>
    <scope>NUCLEOTIDE SEQUENCE [LARGE SCALE GENOMIC DNA]</scope>
    <source>
        <strain evidence="2 3">FWC-SCC2</strain>
    </source>
</reference>
<proteinExistence type="predicted"/>
<sequence length="86" mass="9945">MTEDEDLPVISASEIAEFAYCAVSWEFERNGRSTYSPSIERGNQKHAEMGETITQVERDRQSFWLLTILGYGMLALALIMLLWWLQ</sequence>
<dbReference type="OrthoDB" id="112021at2157"/>
<dbReference type="Proteomes" id="UP000292580">
    <property type="component" value="Unassembled WGS sequence"/>
</dbReference>
<name>A0A483CUG9_9EURY</name>
<dbReference type="EMBL" id="PGCL01000002">
    <property type="protein sequence ID" value="TAJ44958.1"/>
    <property type="molecule type" value="Genomic_DNA"/>
</dbReference>
<feature type="transmembrane region" description="Helical" evidence="1">
    <location>
        <begin position="63"/>
        <end position="85"/>
    </location>
</feature>
<comment type="caution">
    <text evidence="2">The sequence shown here is derived from an EMBL/GenBank/DDBJ whole genome shotgun (WGS) entry which is preliminary data.</text>
</comment>